<dbReference type="PROSITE" id="PS00041">
    <property type="entry name" value="HTH_ARAC_FAMILY_1"/>
    <property type="match status" value="1"/>
</dbReference>
<dbReference type="InterPro" id="IPR037923">
    <property type="entry name" value="HTH-like"/>
</dbReference>
<proteinExistence type="predicted"/>
<evidence type="ECO:0000256" key="1">
    <source>
        <dbReference type="ARBA" id="ARBA00023015"/>
    </source>
</evidence>
<dbReference type="Gene3D" id="1.10.10.60">
    <property type="entry name" value="Homeodomain-like"/>
    <property type="match status" value="2"/>
</dbReference>
<dbReference type="InterPro" id="IPR009057">
    <property type="entry name" value="Homeodomain-like_sf"/>
</dbReference>
<dbReference type="PANTHER" id="PTHR43280">
    <property type="entry name" value="ARAC-FAMILY TRANSCRIPTIONAL REGULATOR"/>
    <property type="match status" value="1"/>
</dbReference>
<evidence type="ECO:0000313" key="6">
    <source>
        <dbReference type="Proteomes" id="UP001236507"/>
    </source>
</evidence>
<dbReference type="SUPFAM" id="SSF51215">
    <property type="entry name" value="Regulatory protein AraC"/>
    <property type="match status" value="1"/>
</dbReference>
<dbReference type="InterPro" id="IPR003313">
    <property type="entry name" value="AraC-bd"/>
</dbReference>
<comment type="caution">
    <text evidence="5">The sequence shown here is derived from an EMBL/GenBank/DDBJ whole genome shotgun (WGS) entry which is preliminary data.</text>
</comment>
<keyword evidence="2" id="KW-0238">DNA-binding</keyword>
<protein>
    <submittedName>
        <fullName evidence="5">AraC family transcriptional regulator</fullName>
    </submittedName>
</protein>
<evidence type="ECO:0000259" key="4">
    <source>
        <dbReference type="PROSITE" id="PS01124"/>
    </source>
</evidence>
<dbReference type="InterPro" id="IPR020449">
    <property type="entry name" value="Tscrpt_reg_AraC-type_HTH"/>
</dbReference>
<dbReference type="Gene3D" id="2.60.120.280">
    <property type="entry name" value="Regulatory protein AraC"/>
    <property type="match status" value="1"/>
</dbReference>
<dbReference type="RefSeq" id="WP_283345347.1">
    <property type="nucleotide sequence ID" value="NZ_JASHIF010000012.1"/>
</dbReference>
<dbReference type="Proteomes" id="UP001236507">
    <property type="component" value="Unassembled WGS sequence"/>
</dbReference>
<dbReference type="SUPFAM" id="SSF46689">
    <property type="entry name" value="Homeodomain-like"/>
    <property type="match status" value="2"/>
</dbReference>
<dbReference type="InterPro" id="IPR018060">
    <property type="entry name" value="HTH_AraC"/>
</dbReference>
<name>A0ABT6YB11_9BACT</name>
<keyword evidence="3" id="KW-0804">Transcription</keyword>
<organism evidence="5 6">
    <name type="scientific">Flectobacillus roseus</name>
    <dbReference type="NCBI Taxonomy" id="502259"/>
    <lineage>
        <taxon>Bacteria</taxon>
        <taxon>Pseudomonadati</taxon>
        <taxon>Bacteroidota</taxon>
        <taxon>Cytophagia</taxon>
        <taxon>Cytophagales</taxon>
        <taxon>Flectobacillaceae</taxon>
        <taxon>Flectobacillus</taxon>
    </lineage>
</organism>
<reference evidence="5 6" key="1">
    <citation type="submission" date="2023-05" db="EMBL/GenBank/DDBJ databases">
        <title>Novel species of genus Flectobacillus isolated from stream in China.</title>
        <authorList>
            <person name="Lu H."/>
        </authorList>
    </citation>
    <scope>NUCLEOTIDE SEQUENCE [LARGE SCALE GENOMIC DNA]</scope>
    <source>
        <strain evidence="5 6">KCTC 42575</strain>
    </source>
</reference>
<dbReference type="Pfam" id="PF02311">
    <property type="entry name" value="AraC_binding"/>
    <property type="match status" value="1"/>
</dbReference>
<accession>A0ABT6YB11</accession>
<dbReference type="EMBL" id="JASHIF010000012">
    <property type="protein sequence ID" value="MDI9860730.1"/>
    <property type="molecule type" value="Genomic_DNA"/>
</dbReference>
<dbReference type="PANTHER" id="PTHR43280:SF30">
    <property type="entry name" value="MMSAB OPERON REGULATORY PROTEIN"/>
    <property type="match status" value="1"/>
</dbReference>
<dbReference type="PRINTS" id="PR00032">
    <property type="entry name" value="HTHARAC"/>
</dbReference>
<evidence type="ECO:0000256" key="3">
    <source>
        <dbReference type="ARBA" id="ARBA00023163"/>
    </source>
</evidence>
<keyword evidence="6" id="KW-1185">Reference proteome</keyword>
<evidence type="ECO:0000313" key="5">
    <source>
        <dbReference type="EMBL" id="MDI9860730.1"/>
    </source>
</evidence>
<dbReference type="InterPro" id="IPR018062">
    <property type="entry name" value="HTH_AraC-typ_CS"/>
</dbReference>
<dbReference type="PROSITE" id="PS01124">
    <property type="entry name" value="HTH_ARAC_FAMILY_2"/>
    <property type="match status" value="1"/>
</dbReference>
<dbReference type="SMART" id="SM00342">
    <property type="entry name" value="HTH_ARAC"/>
    <property type="match status" value="1"/>
</dbReference>
<evidence type="ECO:0000256" key="2">
    <source>
        <dbReference type="ARBA" id="ARBA00023125"/>
    </source>
</evidence>
<dbReference type="Pfam" id="PF12833">
    <property type="entry name" value="HTH_18"/>
    <property type="match status" value="1"/>
</dbReference>
<feature type="domain" description="HTH araC/xylS-type" evidence="4">
    <location>
        <begin position="195"/>
        <end position="293"/>
    </location>
</feature>
<sequence length="296" mass="34541">MAMIEKKEGFIGQRSYVVPSDLLTRISQHPLLEALHITDIGYYPKASFHARERKSGCPQYILIYCVQGEGYFEINGSRYEITPDYFFILPAHIPHKYGANSDNPWTIYWVHFTGTKASDYWNFLLDNSDRVMPIFLAPNNDRIVIFEDIMTHIEMSFNDDNMVYANTRFAYFLTTFKSTVFSPNSQRIDDPDSISRVINYMREHLTEMLTLEQLAEVAGMSTSHFSAVFRQKVQSSPIQFFTVLKIQQACRLLEYSRLRIKEIAYQIGYSDPYHFSRVFTTVMGISPRDFRKADKQ</sequence>
<dbReference type="CDD" id="cd06986">
    <property type="entry name" value="cupin_MmsR-like_N"/>
    <property type="match status" value="1"/>
</dbReference>
<keyword evidence="1" id="KW-0805">Transcription regulation</keyword>
<gene>
    <name evidence="5" type="ORF">QM524_16055</name>
</gene>